<feature type="compositionally biased region" description="Basic and acidic residues" evidence="1">
    <location>
        <begin position="122"/>
        <end position="137"/>
    </location>
</feature>
<dbReference type="Proteomes" id="UP000054845">
    <property type="component" value="Unassembled WGS sequence"/>
</dbReference>
<feature type="compositionally biased region" description="Basic and acidic residues" evidence="1">
    <location>
        <begin position="158"/>
        <end position="173"/>
    </location>
</feature>
<sequence>MPSRLVIDLIYDPKCVRSVVFLTFIPRKLVVSSTWKEVLPGIQGRQNPSGSVEKASHNIRTANMQSARLVIAISLALAILCAGVKGRPADWLGGRASVLDLQKGSVSPLPSRRSVRVVANDVPDRNNGKVPPKKDLPIHPPPRRSLQVIPSDLSGRTAKREEKPRDDGHDLGKRLPLQVSPISAESDGIGLEKRQEKKARFMPPIWVPPVINNPYTGLEKRLESGGECVPPACVPPVVDNSYTRLEKRNYGSICLDPEGCEEDPPELKNRANSPGTGLEKRYYGSPCLDPEGCEEDPPELKNRASGGYIGLEKRLEPICQDPDLCYPPAVKSRANKGYTALEKRLQGGFCEDPEECEGPPSHKKRANEGYVGLEKRDEGKQATPICLNPDECGPDKINDRANKDHIGLEKRLEPICEDPEKCYPPAVGTRAV</sequence>
<dbReference type="OrthoDB" id="10425563at2759"/>
<evidence type="ECO:0000313" key="3">
    <source>
        <dbReference type="Proteomes" id="UP000054845"/>
    </source>
</evidence>
<accession>A0A0P1B993</accession>
<protein>
    <submittedName>
        <fullName evidence="2">Uncharacterized protein</fullName>
    </submittedName>
</protein>
<name>A0A0P1B993_9BASI</name>
<feature type="region of interest" description="Disordered" evidence="1">
    <location>
        <begin position="105"/>
        <end position="175"/>
    </location>
</feature>
<dbReference type="EMBL" id="CCYA01000159">
    <property type="protein sequence ID" value="CEH12539.1"/>
    <property type="molecule type" value="Genomic_DNA"/>
</dbReference>
<proteinExistence type="predicted"/>
<feature type="compositionally biased region" description="Low complexity" evidence="1">
    <location>
        <begin position="105"/>
        <end position="118"/>
    </location>
</feature>
<dbReference type="AlphaFoldDB" id="A0A0P1B993"/>
<organism evidence="2 3">
    <name type="scientific">Ceraceosorus bombacis</name>
    <dbReference type="NCBI Taxonomy" id="401625"/>
    <lineage>
        <taxon>Eukaryota</taxon>
        <taxon>Fungi</taxon>
        <taxon>Dikarya</taxon>
        <taxon>Basidiomycota</taxon>
        <taxon>Ustilaginomycotina</taxon>
        <taxon>Exobasidiomycetes</taxon>
        <taxon>Ceraceosorales</taxon>
        <taxon>Ceraceosoraceae</taxon>
        <taxon>Ceraceosorus</taxon>
    </lineage>
</organism>
<keyword evidence="3" id="KW-1185">Reference proteome</keyword>
<evidence type="ECO:0000313" key="2">
    <source>
        <dbReference type="EMBL" id="CEH12539.1"/>
    </source>
</evidence>
<evidence type="ECO:0000256" key="1">
    <source>
        <dbReference type="SAM" id="MobiDB-lite"/>
    </source>
</evidence>
<reference evidence="2 3" key="1">
    <citation type="submission" date="2014-09" db="EMBL/GenBank/DDBJ databases">
        <authorList>
            <person name="Magalhaes I.L.F."/>
            <person name="Oliveira U."/>
            <person name="Santos F.R."/>
            <person name="Vidigal T.H.D.A."/>
            <person name="Brescovit A.D."/>
            <person name="Santos A.J."/>
        </authorList>
    </citation>
    <scope>NUCLEOTIDE SEQUENCE [LARGE SCALE GENOMIC DNA]</scope>
</reference>